<dbReference type="RefSeq" id="WP_168152925.1">
    <property type="nucleotide sequence ID" value="NZ_JAAWVT010000009.1"/>
</dbReference>
<organism evidence="1 2">
    <name type="scientific">Paeniglutamicibacter terrestris</name>
    <dbReference type="NCBI Taxonomy" id="2723403"/>
    <lineage>
        <taxon>Bacteria</taxon>
        <taxon>Bacillati</taxon>
        <taxon>Actinomycetota</taxon>
        <taxon>Actinomycetes</taxon>
        <taxon>Micrococcales</taxon>
        <taxon>Micrococcaceae</taxon>
        <taxon>Paeniglutamicibacter</taxon>
    </lineage>
</organism>
<accession>A0ABX1G7J9</accession>
<protein>
    <submittedName>
        <fullName evidence="1">Uncharacterized protein</fullName>
    </submittedName>
</protein>
<proteinExistence type="predicted"/>
<evidence type="ECO:0000313" key="1">
    <source>
        <dbReference type="EMBL" id="NKG22236.1"/>
    </source>
</evidence>
<reference evidence="1 2" key="1">
    <citation type="submission" date="2020-04" db="EMBL/GenBank/DDBJ databases">
        <title>Paeniglutamicibacter sp. ANT13_2, a novel actinomycete isolated from sediment in Antarctica.</title>
        <authorList>
            <person name="Sakdapetsiri C."/>
            <person name="Pinyakong O."/>
        </authorList>
    </citation>
    <scope>NUCLEOTIDE SEQUENCE [LARGE SCALE GENOMIC DNA]</scope>
    <source>
        <strain evidence="1 2">ANT13_2</strain>
    </source>
</reference>
<dbReference type="Proteomes" id="UP000746595">
    <property type="component" value="Unassembled WGS sequence"/>
</dbReference>
<keyword evidence="2" id="KW-1185">Reference proteome</keyword>
<evidence type="ECO:0000313" key="2">
    <source>
        <dbReference type="Proteomes" id="UP000746595"/>
    </source>
</evidence>
<comment type="caution">
    <text evidence="1">The sequence shown here is derived from an EMBL/GenBank/DDBJ whole genome shotgun (WGS) entry which is preliminary data.</text>
</comment>
<sequence>MSNDFPFGCSLVVIGALLVGAAGIGIAKNLHEEHPTCTITAKESIAKEKGHEYRVFTEECGVLKVGDTIWRMHFESADVYASLHEGETYDLITTGWRVPFLSWMPNVVEATPAK</sequence>
<name>A0ABX1G7J9_9MICC</name>
<dbReference type="EMBL" id="JAAWVT010000009">
    <property type="protein sequence ID" value="NKG22236.1"/>
    <property type="molecule type" value="Genomic_DNA"/>
</dbReference>
<gene>
    <name evidence="1" type="ORF">HED64_16175</name>
</gene>